<feature type="domain" description="2Fe-2S ferredoxin-type" evidence="7">
    <location>
        <begin position="236"/>
        <end position="321"/>
    </location>
</feature>
<dbReference type="InterPro" id="IPR039261">
    <property type="entry name" value="FNR_nucleotide-bd"/>
</dbReference>
<evidence type="ECO:0000259" key="8">
    <source>
        <dbReference type="PROSITE" id="PS51384"/>
    </source>
</evidence>
<dbReference type="SUPFAM" id="SSF52343">
    <property type="entry name" value="Ferredoxin reductase-like, C-terminal NADP-linked domain"/>
    <property type="match status" value="1"/>
</dbReference>
<dbReference type="GO" id="GO:0046872">
    <property type="term" value="F:metal ion binding"/>
    <property type="evidence" value="ECO:0007669"/>
    <property type="project" value="UniProtKB-KW"/>
</dbReference>
<evidence type="ECO:0000256" key="6">
    <source>
        <dbReference type="ARBA" id="ARBA00023014"/>
    </source>
</evidence>
<proteinExistence type="predicted"/>
<dbReference type="PROSITE" id="PS51085">
    <property type="entry name" value="2FE2S_FER_2"/>
    <property type="match status" value="1"/>
</dbReference>
<dbReference type="PROSITE" id="PS00197">
    <property type="entry name" value="2FE2S_FER_1"/>
    <property type="match status" value="1"/>
</dbReference>
<feature type="domain" description="FAD-binding FR-type" evidence="8">
    <location>
        <begin position="9"/>
        <end position="111"/>
    </location>
</feature>
<dbReference type="InterPro" id="IPR036010">
    <property type="entry name" value="2Fe-2S_ferredoxin-like_sf"/>
</dbReference>
<dbReference type="Pfam" id="PF00111">
    <property type="entry name" value="Fer2"/>
    <property type="match status" value="1"/>
</dbReference>
<name>A0A158H064_CABCO</name>
<dbReference type="InterPro" id="IPR001433">
    <property type="entry name" value="OxRdtase_FAD/NAD-bd"/>
</dbReference>
<dbReference type="RefSeq" id="WP_053571543.1">
    <property type="nucleotide sequence ID" value="NZ_FCNY02000006.1"/>
</dbReference>
<evidence type="ECO:0000256" key="4">
    <source>
        <dbReference type="ARBA" id="ARBA00023002"/>
    </source>
</evidence>
<gene>
    <name evidence="9" type="ORF">AWB70_02740</name>
</gene>
<dbReference type="InterPro" id="IPR006058">
    <property type="entry name" value="2Fe2S_fd_BS"/>
</dbReference>
<evidence type="ECO:0000256" key="2">
    <source>
        <dbReference type="ARBA" id="ARBA00022714"/>
    </source>
</evidence>
<keyword evidence="4" id="KW-0560">Oxidoreductase</keyword>
<dbReference type="EMBL" id="FCNY02000006">
    <property type="protein sequence ID" value="SAL37706.1"/>
    <property type="molecule type" value="Genomic_DNA"/>
</dbReference>
<dbReference type="Gene3D" id="2.40.30.10">
    <property type="entry name" value="Translation factors"/>
    <property type="match status" value="1"/>
</dbReference>
<dbReference type="InterPro" id="IPR001041">
    <property type="entry name" value="2Fe-2S_ferredoxin-type"/>
</dbReference>
<dbReference type="Gene3D" id="3.40.50.80">
    <property type="entry name" value="Nucleotide-binding domain of ferredoxin-NADP reductase (FNR) module"/>
    <property type="match status" value="1"/>
</dbReference>
<dbReference type="GO" id="GO:0051537">
    <property type="term" value="F:2 iron, 2 sulfur cluster binding"/>
    <property type="evidence" value="ECO:0007669"/>
    <property type="project" value="UniProtKB-KW"/>
</dbReference>
<evidence type="ECO:0000313" key="9">
    <source>
        <dbReference type="EMBL" id="SAL37706.1"/>
    </source>
</evidence>
<protein>
    <submittedName>
        <fullName evidence="9">Ferredoxin</fullName>
    </submittedName>
</protein>
<dbReference type="InterPro" id="IPR017938">
    <property type="entry name" value="Riboflavin_synthase-like_b-brl"/>
</dbReference>
<dbReference type="PANTHER" id="PTHR47354:SF1">
    <property type="entry name" value="CARNITINE MONOOXYGENASE REDUCTASE SUBUNIT"/>
    <property type="match status" value="1"/>
</dbReference>
<keyword evidence="1" id="KW-0285">Flavoprotein</keyword>
<dbReference type="InterPro" id="IPR012675">
    <property type="entry name" value="Beta-grasp_dom_sf"/>
</dbReference>
<dbReference type="GO" id="GO:0016491">
    <property type="term" value="F:oxidoreductase activity"/>
    <property type="evidence" value="ECO:0007669"/>
    <property type="project" value="UniProtKB-KW"/>
</dbReference>
<keyword evidence="10" id="KW-1185">Reference proteome</keyword>
<dbReference type="CDD" id="cd00207">
    <property type="entry name" value="fer2"/>
    <property type="match status" value="1"/>
</dbReference>
<keyword evidence="6" id="KW-0411">Iron-sulfur</keyword>
<sequence>MSLQTSAVDGPVNMRVTAIRYAADDINVYEIRRPDNAALPRAEPGAHIDVHMPSGLMRQYSLVTADGDERAYLIGIKRDRSSRGGSRFMHEQLRVGQMLDIGGPRNNFPLCETAAHTVLIAGGIGITPIWCMAQRLMRLNRSFELHYACRERGDAAFLDTLSALPQAVLHFDAEHEGRVLDIAAIVGRAREGSHFYCCGPQPMLAGYEAATASVDPECVHAEYFAPRAVAACEGGFVVQLHRTGQQFDVPAGKTILQVLREAGVAAPYSCEEGICGACQVDVIEGTPDHRDSVLSEGEQVAGDTMLICCSGAKSQRLVIDF</sequence>
<keyword evidence="3" id="KW-0479">Metal-binding</keyword>
<evidence type="ECO:0000256" key="5">
    <source>
        <dbReference type="ARBA" id="ARBA00023004"/>
    </source>
</evidence>
<evidence type="ECO:0000313" key="10">
    <source>
        <dbReference type="Proteomes" id="UP000054740"/>
    </source>
</evidence>
<dbReference type="Gene3D" id="3.10.20.30">
    <property type="match status" value="1"/>
</dbReference>
<dbReference type="PROSITE" id="PS51384">
    <property type="entry name" value="FAD_FR"/>
    <property type="match status" value="1"/>
</dbReference>
<dbReference type="InterPro" id="IPR017927">
    <property type="entry name" value="FAD-bd_FR_type"/>
</dbReference>
<dbReference type="Pfam" id="PF00175">
    <property type="entry name" value="NAD_binding_1"/>
    <property type="match status" value="1"/>
</dbReference>
<dbReference type="SUPFAM" id="SSF54292">
    <property type="entry name" value="2Fe-2S ferredoxin-like"/>
    <property type="match status" value="1"/>
</dbReference>
<accession>A0A158H064</accession>
<dbReference type="PRINTS" id="PR00409">
    <property type="entry name" value="PHDIOXRDTASE"/>
</dbReference>
<evidence type="ECO:0000256" key="1">
    <source>
        <dbReference type="ARBA" id="ARBA00022630"/>
    </source>
</evidence>
<reference evidence="10" key="1">
    <citation type="submission" date="2016-01" db="EMBL/GenBank/DDBJ databases">
        <authorList>
            <person name="Peeters C."/>
        </authorList>
    </citation>
    <scope>NUCLEOTIDE SEQUENCE [LARGE SCALE GENOMIC DNA]</scope>
</reference>
<dbReference type="PANTHER" id="PTHR47354">
    <property type="entry name" value="NADH OXIDOREDUCTASE HCR"/>
    <property type="match status" value="1"/>
</dbReference>
<dbReference type="Proteomes" id="UP000054740">
    <property type="component" value="Unassembled WGS sequence"/>
</dbReference>
<organism evidence="9 10">
    <name type="scientific">Caballeronia cordobensis</name>
    <name type="common">Burkholderia cordobensis</name>
    <dbReference type="NCBI Taxonomy" id="1353886"/>
    <lineage>
        <taxon>Bacteria</taxon>
        <taxon>Pseudomonadati</taxon>
        <taxon>Pseudomonadota</taxon>
        <taxon>Betaproteobacteria</taxon>
        <taxon>Burkholderiales</taxon>
        <taxon>Burkholderiaceae</taxon>
        <taxon>Caballeronia</taxon>
    </lineage>
</organism>
<dbReference type="SUPFAM" id="SSF63380">
    <property type="entry name" value="Riboflavin synthase domain-like"/>
    <property type="match status" value="1"/>
</dbReference>
<dbReference type="AlphaFoldDB" id="A0A158H064"/>
<keyword evidence="2" id="KW-0001">2Fe-2S</keyword>
<keyword evidence="5" id="KW-0408">Iron</keyword>
<dbReference type="CDD" id="cd06185">
    <property type="entry name" value="PDR_like"/>
    <property type="match status" value="1"/>
</dbReference>
<evidence type="ECO:0000256" key="3">
    <source>
        <dbReference type="ARBA" id="ARBA00022723"/>
    </source>
</evidence>
<dbReference type="InterPro" id="IPR050415">
    <property type="entry name" value="MRET"/>
</dbReference>
<evidence type="ECO:0000259" key="7">
    <source>
        <dbReference type="PROSITE" id="PS51085"/>
    </source>
</evidence>